<dbReference type="EMBL" id="ML978990">
    <property type="protein sequence ID" value="KAF1924755.1"/>
    <property type="molecule type" value="Genomic_DNA"/>
</dbReference>
<evidence type="ECO:0000313" key="2">
    <source>
        <dbReference type="EMBL" id="KAF1924755.1"/>
    </source>
</evidence>
<protein>
    <submittedName>
        <fullName evidence="2">Uncharacterized protein</fullName>
    </submittedName>
</protein>
<feature type="transmembrane region" description="Helical" evidence="1">
    <location>
        <begin position="73"/>
        <end position="94"/>
    </location>
</feature>
<dbReference type="RefSeq" id="XP_033445007.1">
    <property type="nucleotide sequence ID" value="XM_033593737.1"/>
</dbReference>
<dbReference type="OrthoDB" id="3750908at2759"/>
<keyword evidence="1" id="KW-0812">Transmembrane</keyword>
<dbReference type="AlphaFoldDB" id="A0A6A5R948"/>
<proteinExistence type="predicted"/>
<evidence type="ECO:0000313" key="3">
    <source>
        <dbReference type="Proteomes" id="UP000800082"/>
    </source>
</evidence>
<gene>
    <name evidence="2" type="ORF">M421DRAFT_424399</name>
</gene>
<reference evidence="2" key="1">
    <citation type="journal article" date="2020" name="Stud. Mycol.">
        <title>101 Dothideomycetes genomes: a test case for predicting lifestyles and emergence of pathogens.</title>
        <authorList>
            <person name="Haridas S."/>
            <person name="Albert R."/>
            <person name="Binder M."/>
            <person name="Bloem J."/>
            <person name="Labutti K."/>
            <person name="Salamov A."/>
            <person name="Andreopoulos B."/>
            <person name="Baker S."/>
            <person name="Barry K."/>
            <person name="Bills G."/>
            <person name="Bluhm B."/>
            <person name="Cannon C."/>
            <person name="Castanera R."/>
            <person name="Culley D."/>
            <person name="Daum C."/>
            <person name="Ezra D."/>
            <person name="Gonzalez J."/>
            <person name="Henrissat B."/>
            <person name="Kuo A."/>
            <person name="Liang C."/>
            <person name="Lipzen A."/>
            <person name="Lutzoni F."/>
            <person name="Magnuson J."/>
            <person name="Mondo S."/>
            <person name="Nolan M."/>
            <person name="Ohm R."/>
            <person name="Pangilinan J."/>
            <person name="Park H.-J."/>
            <person name="Ramirez L."/>
            <person name="Alfaro M."/>
            <person name="Sun H."/>
            <person name="Tritt A."/>
            <person name="Yoshinaga Y."/>
            <person name="Zwiers L.-H."/>
            <person name="Turgeon B."/>
            <person name="Goodwin S."/>
            <person name="Spatafora J."/>
            <person name="Crous P."/>
            <person name="Grigoriev I."/>
        </authorList>
    </citation>
    <scope>NUCLEOTIDE SEQUENCE</scope>
    <source>
        <strain evidence="2">CBS 183.55</strain>
    </source>
</reference>
<keyword evidence="1" id="KW-0472">Membrane</keyword>
<accession>A0A6A5R948</accession>
<dbReference type="GeneID" id="54351405"/>
<feature type="transmembrane region" description="Helical" evidence="1">
    <location>
        <begin position="106"/>
        <end position="126"/>
    </location>
</feature>
<feature type="transmembrane region" description="Helical" evidence="1">
    <location>
        <begin position="138"/>
        <end position="162"/>
    </location>
</feature>
<dbReference type="Proteomes" id="UP000800082">
    <property type="component" value="Unassembled WGS sequence"/>
</dbReference>
<organism evidence="2 3">
    <name type="scientific">Didymella exigua CBS 183.55</name>
    <dbReference type="NCBI Taxonomy" id="1150837"/>
    <lineage>
        <taxon>Eukaryota</taxon>
        <taxon>Fungi</taxon>
        <taxon>Dikarya</taxon>
        <taxon>Ascomycota</taxon>
        <taxon>Pezizomycotina</taxon>
        <taxon>Dothideomycetes</taxon>
        <taxon>Pleosporomycetidae</taxon>
        <taxon>Pleosporales</taxon>
        <taxon>Pleosporineae</taxon>
        <taxon>Didymellaceae</taxon>
        <taxon>Didymella</taxon>
    </lineage>
</organism>
<feature type="transmembrane region" description="Helical" evidence="1">
    <location>
        <begin position="44"/>
        <end position="61"/>
    </location>
</feature>
<name>A0A6A5R948_9PLEO</name>
<keyword evidence="3" id="KW-1185">Reference proteome</keyword>
<sequence length="174" mass="19719">MDLTDHYHNPYLRLLPHYRTYFPAIFRSCNPFVRSLTLSPRRTAFLLTLVLRTVQTSWYLFLGIMGHAKSNGIWLLVAICVVAFTVEMWNLHLVVEAESEGQLGAWRVPAGAFTLFVGWIAVWHVWMVPLEVDGMAFYGSGTAVLYVEGFWIAVIAFVAWVANREPVVEGLSLA</sequence>
<evidence type="ECO:0000256" key="1">
    <source>
        <dbReference type="SAM" id="Phobius"/>
    </source>
</evidence>
<keyword evidence="1" id="KW-1133">Transmembrane helix</keyword>